<dbReference type="Proteomes" id="UP001220610">
    <property type="component" value="Chromosome"/>
</dbReference>
<dbReference type="Gene3D" id="1.25.40.900">
    <property type="match status" value="1"/>
</dbReference>
<dbReference type="InterPro" id="IPR011990">
    <property type="entry name" value="TPR-like_helical_dom_sf"/>
</dbReference>
<protein>
    <submittedName>
        <fullName evidence="2">RagB/SusD family nutrient uptake outer membrane protein</fullName>
    </submittedName>
</protein>
<accession>A0AAJ5WQV3</accession>
<dbReference type="GO" id="GO:0009279">
    <property type="term" value="C:cell outer membrane"/>
    <property type="evidence" value="ECO:0007669"/>
    <property type="project" value="UniProtKB-SubCell"/>
</dbReference>
<dbReference type="AlphaFoldDB" id="A0AAJ5WQV3"/>
<dbReference type="Gene3D" id="2.20.20.130">
    <property type="match status" value="1"/>
</dbReference>
<dbReference type="Pfam" id="PF14322">
    <property type="entry name" value="SusD-like_3"/>
    <property type="match status" value="1"/>
</dbReference>
<evidence type="ECO:0000259" key="1">
    <source>
        <dbReference type="Pfam" id="PF14322"/>
    </source>
</evidence>
<dbReference type="SUPFAM" id="SSF48452">
    <property type="entry name" value="TPR-like"/>
    <property type="match status" value="1"/>
</dbReference>
<dbReference type="InterPro" id="IPR033985">
    <property type="entry name" value="SusD-like_N"/>
</dbReference>
<sequence length="501" mass="57876">MNANKFRILLCLPLLMSISCKKFLDVSARDQVLQEKMFEDGNGIRIAVNGVYKLLSHTDLYGKNLTWGFASALGSNYEYFNLPYRERDAAQYLWQSSNVQALTEQVWKRAYNTLANCNNLIQEVEQKDSLFFEQRSREKNMILGEMYGVRAMLHFDLLRIFSPAPVTGYNGATIPYVAAYPEYQPAPLNMQALLTSIETDLQKARSLLAPVDTIWLRGVMRSNVGRIRSNGSWVPLDQGDFFNFRAQRMNYFAATALLARLYLYKQDDANAYTYAKLMYDAQKANWFRWTSASYQGQITDVDFIHTKRPEELMLCFANNLNYVNIETTMDPNVGANYWRMSSGYMNALFAGDLDDYRIVGWYNRYNDQRYITWLRPKGNSYTADQVAQDQGPLLPAIRFTEMYHILIECLIRQEKIEEAVTILNDLRTNRGAKVKIANSVSGTELMEVLVKDIIRETLVEGQTFFLFKRLNRNIFNGATDRIMLPGEWYAPLPQSEVAYQL</sequence>
<name>A0AAJ5WQV3_9BACT</name>
<dbReference type="EMBL" id="CP119311">
    <property type="protein sequence ID" value="WEK35037.1"/>
    <property type="molecule type" value="Genomic_DNA"/>
</dbReference>
<reference evidence="2" key="1">
    <citation type="submission" date="2023-03" db="EMBL/GenBank/DDBJ databases">
        <title>Andean soil-derived lignocellulolytic bacterial consortium as a source of novel taxa and putative plastic-active enzymes.</title>
        <authorList>
            <person name="Diaz-Garcia L."/>
            <person name="Chuvochina M."/>
            <person name="Feuerriegel G."/>
            <person name="Bunk B."/>
            <person name="Sproer C."/>
            <person name="Streit W.R."/>
            <person name="Rodriguez L.M."/>
            <person name="Overmann J."/>
            <person name="Jimenez D.J."/>
        </authorList>
    </citation>
    <scope>NUCLEOTIDE SEQUENCE</scope>
    <source>
        <strain evidence="2">MAG 7</strain>
    </source>
</reference>
<dbReference type="PROSITE" id="PS51257">
    <property type="entry name" value="PROKAR_LIPOPROTEIN"/>
    <property type="match status" value="1"/>
</dbReference>
<gene>
    <name evidence="2" type="ORF">P0Y53_21320</name>
</gene>
<dbReference type="Gene3D" id="1.25.40.390">
    <property type="match status" value="1"/>
</dbReference>
<evidence type="ECO:0000313" key="3">
    <source>
        <dbReference type="Proteomes" id="UP001220610"/>
    </source>
</evidence>
<proteinExistence type="predicted"/>
<evidence type="ECO:0000313" key="2">
    <source>
        <dbReference type="EMBL" id="WEK35037.1"/>
    </source>
</evidence>
<organism evidence="2 3">
    <name type="scientific">Candidatus Pseudobacter hemicellulosilyticus</name>
    <dbReference type="NCBI Taxonomy" id="3121375"/>
    <lineage>
        <taxon>Bacteria</taxon>
        <taxon>Pseudomonadati</taxon>
        <taxon>Bacteroidota</taxon>
        <taxon>Chitinophagia</taxon>
        <taxon>Chitinophagales</taxon>
        <taxon>Chitinophagaceae</taxon>
        <taxon>Pseudobacter</taxon>
    </lineage>
</organism>
<feature type="domain" description="SusD-like N-terminal" evidence="1">
    <location>
        <begin position="90"/>
        <end position="209"/>
    </location>
</feature>